<gene>
    <name evidence="1" type="ORF">NCTC13193_03478</name>
</gene>
<protein>
    <submittedName>
        <fullName evidence="1">Uncharacterized protein</fullName>
    </submittedName>
</protein>
<dbReference type="AlphaFoldDB" id="A0A448SVV4"/>
<accession>A0A448SVV4</accession>
<evidence type="ECO:0000313" key="1">
    <source>
        <dbReference type="EMBL" id="VEI71837.1"/>
    </source>
</evidence>
<dbReference type="Proteomes" id="UP000270487">
    <property type="component" value="Chromosome"/>
</dbReference>
<sequence>MLRPFSESISRVLFTVCGFFALRLSNCYSDTCCQIAKYQ</sequence>
<evidence type="ECO:0000313" key="2">
    <source>
        <dbReference type="Proteomes" id="UP000270487"/>
    </source>
</evidence>
<organism evidence="1 2">
    <name type="scientific">Serratia fonticola</name>
    <dbReference type="NCBI Taxonomy" id="47917"/>
    <lineage>
        <taxon>Bacteria</taxon>
        <taxon>Pseudomonadati</taxon>
        <taxon>Pseudomonadota</taxon>
        <taxon>Gammaproteobacteria</taxon>
        <taxon>Enterobacterales</taxon>
        <taxon>Yersiniaceae</taxon>
        <taxon>Serratia</taxon>
    </lineage>
</organism>
<dbReference type="EMBL" id="LR134492">
    <property type="protein sequence ID" value="VEI71837.1"/>
    <property type="molecule type" value="Genomic_DNA"/>
</dbReference>
<reference evidence="1 2" key="1">
    <citation type="submission" date="2018-12" db="EMBL/GenBank/DDBJ databases">
        <authorList>
            <consortium name="Pathogen Informatics"/>
        </authorList>
    </citation>
    <scope>NUCLEOTIDE SEQUENCE [LARGE SCALE GENOMIC DNA]</scope>
    <source>
        <strain evidence="1 2">NCTC13193</strain>
    </source>
</reference>
<name>A0A448SVV4_SERFO</name>
<proteinExistence type="predicted"/>